<evidence type="ECO:0000313" key="4">
    <source>
        <dbReference type="Proteomes" id="UP000799424"/>
    </source>
</evidence>
<accession>A0A6A7A5D3</accession>
<reference evidence="3" key="1">
    <citation type="journal article" date="2020" name="Stud. Mycol.">
        <title>101 Dothideomycetes genomes: a test case for predicting lifestyles and emergence of pathogens.</title>
        <authorList>
            <person name="Haridas S."/>
            <person name="Albert R."/>
            <person name="Binder M."/>
            <person name="Bloem J."/>
            <person name="Labutti K."/>
            <person name="Salamov A."/>
            <person name="Andreopoulos B."/>
            <person name="Baker S."/>
            <person name="Barry K."/>
            <person name="Bills G."/>
            <person name="Bluhm B."/>
            <person name="Cannon C."/>
            <person name="Castanera R."/>
            <person name="Culley D."/>
            <person name="Daum C."/>
            <person name="Ezra D."/>
            <person name="Gonzalez J."/>
            <person name="Henrissat B."/>
            <person name="Kuo A."/>
            <person name="Liang C."/>
            <person name="Lipzen A."/>
            <person name="Lutzoni F."/>
            <person name="Magnuson J."/>
            <person name="Mondo S."/>
            <person name="Nolan M."/>
            <person name="Ohm R."/>
            <person name="Pangilinan J."/>
            <person name="Park H.-J."/>
            <person name="Ramirez L."/>
            <person name="Alfaro M."/>
            <person name="Sun H."/>
            <person name="Tritt A."/>
            <person name="Yoshinaga Y."/>
            <person name="Zwiers L.-H."/>
            <person name="Turgeon B."/>
            <person name="Goodwin S."/>
            <person name="Spatafora J."/>
            <person name="Crous P."/>
            <person name="Grigoriev I."/>
        </authorList>
    </citation>
    <scope>NUCLEOTIDE SEQUENCE</scope>
    <source>
        <strain evidence="3">CBS 113818</strain>
    </source>
</reference>
<gene>
    <name evidence="3" type="ORF">CC86DRAFT_369135</name>
</gene>
<keyword evidence="2" id="KW-0732">Signal</keyword>
<feature type="transmembrane region" description="Helical" evidence="1">
    <location>
        <begin position="43"/>
        <end position="63"/>
    </location>
</feature>
<evidence type="ECO:0000256" key="1">
    <source>
        <dbReference type="SAM" id="Phobius"/>
    </source>
</evidence>
<dbReference type="Proteomes" id="UP000799424">
    <property type="component" value="Unassembled WGS sequence"/>
</dbReference>
<keyword evidence="4" id="KW-1185">Reference proteome</keyword>
<feature type="signal peptide" evidence="2">
    <location>
        <begin position="1"/>
        <end position="19"/>
    </location>
</feature>
<name>A0A6A7A5D3_9PLEO</name>
<proteinExistence type="predicted"/>
<keyword evidence="1" id="KW-1133">Transmembrane helix</keyword>
<keyword evidence="1" id="KW-0472">Membrane</keyword>
<dbReference type="EMBL" id="MU006223">
    <property type="protein sequence ID" value="KAF2827949.1"/>
    <property type="molecule type" value="Genomic_DNA"/>
</dbReference>
<evidence type="ECO:0000256" key="2">
    <source>
        <dbReference type="SAM" id="SignalP"/>
    </source>
</evidence>
<dbReference type="AlphaFoldDB" id="A0A6A7A5D3"/>
<keyword evidence="1" id="KW-0812">Transmembrane</keyword>
<organism evidence="3 4">
    <name type="scientific">Ophiobolus disseminans</name>
    <dbReference type="NCBI Taxonomy" id="1469910"/>
    <lineage>
        <taxon>Eukaryota</taxon>
        <taxon>Fungi</taxon>
        <taxon>Dikarya</taxon>
        <taxon>Ascomycota</taxon>
        <taxon>Pezizomycotina</taxon>
        <taxon>Dothideomycetes</taxon>
        <taxon>Pleosporomycetidae</taxon>
        <taxon>Pleosporales</taxon>
        <taxon>Pleosporineae</taxon>
        <taxon>Phaeosphaeriaceae</taxon>
        <taxon>Ophiobolus</taxon>
    </lineage>
</organism>
<evidence type="ECO:0000313" key="3">
    <source>
        <dbReference type="EMBL" id="KAF2827949.1"/>
    </source>
</evidence>
<sequence>MTLSTARLLVFAFTTITRAAPTRPAESDQSTIKPDTRWSKEAIFTFIGVLVAVIGILVTFTASKKLRRGWYRRIRRNHQHSMQQLRHQYDEYRAFREWLEMTTS</sequence>
<feature type="chain" id="PRO_5025589692" evidence="2">
    <location>
        <begin position="20"/>
        <end position="104"/>
    </location>
</feature>
<protein>
    <submittedName>
        <fullName evidence="3">Uncharacterized protein</fullName>
    </submittedName>
</protein>